<protein>
    <submittedName>
        <fullName evidence="1">Uncharacterized protein</fullName>
    </submittedName>
</protein>
<dbReference type="EMBL" id="BMGG01000020">
    <property type="protein sequence ID" value="GGC94840.1"/>
    <property type="molecule type" value="Genomic_DNA"/>
</dbReference>
<comment type="caution">
    <text evidence="1">The sequence shown here is derived from an EMBL/GenBank/DDBJ whole genome shotgun (WGS) entry which is preliminary data.</text>
</comment>
<evidence type="ECO:0000313" key="2">
    <source>
        <dbReference type="Proteomes" id="UP000637002"/>
    </source>
</evidence>
<keyword evidence="2" id="KW-1185">Reference proteome</keyword>
<reference evidence="1" key="2">
    <citation type="submission" date="2020-09" db="EMBL/GenBank/DDBJ databases">
        <authorList>
            <person name="Sun Q."/>
            <person name="Zhou Y."/>
        </authorList>
    </citation>
    <scope>NUCLEOTIDE SEQUENCE</scope>
    <source>
        <strain evidence="1">CGMCC 1.12919</strain>
    </source>
</reference>
<reference evidence="1" key="1">
    <citation type="journal article" date="2014" name="Int. J. Syst. Evol. Microbiol.">
        <title>Complete genome sequence of Corynebacterium casei LMG S-19264T (=DSM 44701T), isolated from a smear-ripened cheese.</title>
        <authorList>
            <consortium name="US DOE Joint Genome Institute (JGI-PGF)"/>
            <person name="Walter F."/>
            <person name="Albersmeier A."/>
            <person name="Kalinowski J."/>
            <person name="Ruckert C."/>
        </authorList>
    </citation>
    <scope>NUCLEOTIDE SEQUENCE</scope>
    <source>
        <strain evidence="1">CGMCC 1.12919</strain>
    </source>
</reference>
<dbReference type="AlphaFoldDB" id="A0A916UZ26"/>
<name>A0A916UZ26_9HYPH</name>
<gene>
    <name evidence="1" type="ORF">GCM10010994_60700</name>
</gene>
<sequence>MRSIFAVGIHDASTTCALGDGCGAGSASARIAASPGQMPSVSPRPRLKGFEGVEGQVAEIAVDAVLGPAAFAQVEAARHQSALDILHVHWILHARAPAELASCR</sequence>
<accession>A0A916UZ26</accession>
<proteinExistence type="predicted"/>
<dbReference type="Proteomes" id="UP000637002">
    <property type="component" value="Unassembled WGS sequence"/>
</dbReference>
<evidence type="ECO:0000313" key="1">
    <source>
        <dbReference type="EMBL" id="GGC94840.1"/>
    </source>
</evidence>
<organism evidence="1 2">
    <name type="scientific">Chelatococcus reniformis</name>
    <dbReference type="NCBI Taxonomy" id="1494448"/>
    <lineage>
        <taxon>Bacteria</taxon>
        <taxon>Pseudomonadati</taxon>
        <taxon>Pseudomonadota</taxon>
        <taxon>Alphaproteobacteria</taxon>
        <taxon>Hyphomicrobiales</taxon>
        <taxon>Chelatococcaceae</taxon>
        <taxon>Chelatococcus</taxon>
    </lineage>
</organism>